<accession>A0A848G044</accession>
<dbReference type="PANTHER" id="PTHR30008">
    <property type="entry name" value="EXODEOXYRIBONUCLEASE 7 LARGE SUBUNIT"/>
    <property type="match status" value="1"/>
</dbReference>
<dbReference type="HAMAP" id="MF_00378">
    <property type="entry name" value="Exonuc_7_L"/>
    <property type="match status" value="1"/>
</dbReference>
<dbReference type="InterPro" id="IPR003753">
    <property type="entry name" value="Exonuc_VII_L"/>
</dbReference>
<evidence type="ECO:0000259" key="8">
    <source>
        <dbReference type="Pfam" id="PF13742"/>
    </source>
</evidence>
<dbReference type="RefSeq" id="WP_169144243.1">
    <property type="nucleotide sequence ID" value="NZ_JABBGA010000001.1"/>
</dbReference>
<dbReference type="GO" id="GO:0009318">
    <property type="term" value="C:exodeoxyribonuclease VII complex"/>
    <property type="evidence" value="ECO:0007669"/>
    <property type="project" value="UniProtKB-UniRule"/>
</dbReference>
<evidence type="ECO:0000313" key="10">
    <source>
        <dbReference type="Proteomes" id="UP000580043"/>
    </source>
</evidence>
<evidence type="ECO:0000313" key="9">
    <source>
        <dbReference type="EMBL" id="NML24632.1"/>
    </source>
</evidence>
<dbReference type="Pfam" id="PF13742">
    <property type="entry name" value="tRNA_anti_2"/>
    <property type="match status" value="1"/>
</dbReference>
<comment type="caution">
    <text evidence="9">The sequence shown here is derived from an EMBL/GenBank/DDBJ whole genome shotgun (WGS) entry which is preliminary data.</text>
</comment>
<keyword evidence="4 5" id="KW-0269">Exonuclease</keyword>
<organism evidence="9 10">
    <name type="scientific">Zoogloea dura</name>
    <dbReference type="NCBI Taxonomy" id="2728840"/>
    <lineage>
        <taxon>Bacteria</taxon>
        <taxon>Pseudomonadati</taxon>
        <taxon>Pseudomonadota</taxon>
        <taxon>Betaproteobacteria</taxon>
        <taxon>Rhodocyclales</taxon>
        <taxon>Zoogloeaceae</taxon>
        <taxon>Zoogloea</taxon>
    </lineage>
</organism>
<dbReference type="InterPro" id="IPR020579">
    <property type="entry name" value="Exonuc_VII_lsu_C"/>
</dbReference>
<evidence type="ECO:0000256" key="4">
    <source>
        <dbReference type="ARBA" id="ARBA00022839"/>
    </source>
</evidence>
<dbReference type="InterPro" id="IPR025824">
    <property type="entry name" value="OB-fold_nuc-bd_dom"/>
</dbReference>
<keyword evidence="3 5" id="KW-0378">Hydrolase</keyword>
<dbReference type="EC" id="3.1.11.6" evidence="5"/>
<evidence type="ECO:0000256" key="6">
    <source>
        <dbReference type="RuleBase" id="RU004355"/>
    </source>
</evidence>
<keyword evidence="2 5" id="KW-0540">Nuclease</keyword>
<dbReference type="GO" id="GO:0005737">
    <property type="term" value="C:cytoplasm"/>
    <property type="evidence" value="ECO:0007669"/>
    <property type="project" value="UniProtKB-SubCell"/>
</dbReference>
<feature type="domain" description="Exonuclease VII large subunit C-terminal" evidence="7">
    <location>
        <begin position="138"/>
        <end position="451"/>
    </location>
</feature>
<dbReference type="Pfam" id="PF02601">
    <property type="entry name" value="Exonuc_VII_L"/>
    <property type="match status" value="1"/>
</dbReference>
<evidence type="ECO:0000256" key="1">
    <source>
        <dbReference type="ARBA" id="ARBA00022490"/>
    </source>
</evidence>
<name>A0A848G044_9RHOO</name>
<keyword evidence="10" id="KW-1185">Reference proteome</keyword>
<dbReference type="Proteomes" id="UP000580043">
    <property type="component" value="Unassembled WGS sequence"/>
</dbReference>
<proteinExistence type="inferred from homology"/>
<evidence type="ECO:0000259" key="7">
    <source>
        <dbReference type="Pfam" id="PF02601"/>
    </source>
</evidence>
<dbReference type="GO" id="GO:0006308">
    <property type="term" value="P:DNA catabolic process"/>
    <property type="evidence" value="ECO:0007669"/>
    <property type="project" value="UniProtKB-UniRule"/>
</dbReference>
<evidence type="ECO:0000256" key="5">
    <source>
        <dbReference type="HAMAP-Rule" id="MF_00378"/>
    </source>
</evidence>
<comment type="function">
    <text evidence="5">Bidirectionally degrades single-stranded DNA into large acid-insoluble oligonucleotides, which are then degraded further into small acid-soluble oligonucleotides.</text>
</comment>
<gene>
    <name evidence="5" type="primary">xseA</name>
    <name evidence="9" type="ORF">HHL15_02665</name>
</gene>
<comment type="catalytic activity">
    <reaction evidence="5 6">
        <text>Exonucleolytic cleavage in either 5'- to 3'- or 3'- to 5'-direction to yield nucleoside 5'-phosphates.</text>
        <dbReference type="EC" id="3.1.11.6"/>
    </reaction>
</comment>
<protein>
    <recommendedName>
        <fullName evidence="5">Exodeoxyribonuclease 7 large subunit</fullName>
        <ecNumber evidence="5">3.1.11.6</ecNumber>
    </recommendedName>
    <alternativeName>
        <fullName evidence="5">Exodeoxyribonuclease VII large subunit</fullName>
        <shortName evidence="5">Exonuclease VII large subunit</shortName>
    </alternativeName>
</protein>
<dbReference type="PANTHER" id="PTHR30008:SF0">
    <property type="entry name" value="EXODEOXYRIBONUCLEASE 7 LARGE SUBUNIT"/>
    <property type="match status" value="1"/>
</dbReference>
<dbReference type="AlphaFoldDB" id="A0A848G044"/>
<dbReference type="CDD" id="cd04489">
    <property type="entry name" value="ExoVII_LU_OBF"/>
    <property type="match status" value="1"/>
</dbReference>
<reference evidence="9 10" key="1">
    <citation type="submission" date="2020-04" db="EMBL/GenBank/DDBJ databases">
        <title>Zoogloea sp. G-4-1-14 isolated from soil.</title>
        <authorList>
            <person name="Dahal R.H."/>
        </authorList>
    </citation>
    <scope>NUCLEOTIDE SEQUENCE [LARGE SCALE GENOMIC DNA]</scope>
    <source>
        <strain evidence="9 10">G-4-1-14</strain>
    </source>
</reference>
<keyword evidence="1 5" id="KW-0963">Cytoplasm</keyword>
<dbReference type="GO" id="GO:0008855">
    <property type="term" value="F:exodeoxyribonuclease VII activity"/>
    <property type="evidence" value="ECO:0007669"/>
    <property type="project" value="UniProtKB-UniRule"/>
</dbReference>
<evidence type="ECO:0000256" key="2">
    <source>
        <dbReference type="ARBA" id="ARBA00022722"/>
    </source>
</evidence>
<sequence>MNFPQSSAAKGAAGATGTPEVVSVSWLNRAAREALEGSFPLMWIAGEVSTLTRAASGHLYFTLKDEQAQVRCTMWRNRAQSLPFKVEHGMRVEVRALVTLFEPRGDFQLSVESIRQAGMGNLYEAFLRLKARLEAEGLFDPAIKRTPPPFPRGIAVVTSPQAAAWRDVTAALARRAAHVPVTLYPSQVQGDTAPAQIAAAIGLAGSRAAADGNEVLLLVRGGGSLEDLAAFNDERVARAIRACPLPVVVGVGHETDIGIADFAADLRAATPTAAAELVTAAYMEWRERAGQLAVRLRRAMERRVESAAQRLDRAATRLTHPRQRLEASRMRLTILEQALRSRLDRRLGDGRSRLAALQLRLSARRPTPEALTVRLNSLAARLQRATRQQLDVRQARLTALQQHLAHLDPRGVLARGYTITRDAHGRIARNADALTPGSAIRIEFANGEVGATVDPRQDRLDL</sequence>
<dbReference type="GO" id="GO:0003676">
    <property type="term" value="F:nucleic acid binding"/>
    <property type="evidence" value="ECO:0007669"/>
    <property type="project" value="InterPro"/>
</dbReference>
<evidence type="ECO:0000256" key="3">
    <source>
        <dbReference type="ARBA" id="ARBA00022801"/>
    </source>
</evidence>
<comment type="similarity">
    <text evidence="5 6">Belongs to the XseA family.</text>
</comment>
<feature type="domain" description="OB-fold nucleic acid binding" evidence="8">
    <location>
        <begin position="23"/>
        <end position="115"/>
    </location>
</feature>
<comment type="subcellular location">
    <subcellularLocation>
        <location evidence="5 6">Cytoplasm</location>
    </subcellularLocation>
</comment>
<dbReference type="EMBL" id="JABBGA010000001">
    <property type="protein sequence ID" value="NML24632.1"/>
    <property type="molecule type" value="Genomic_DNA"/>
</dbReference>
<dbReference type="NCBIfam" id="TIGR00237">
    <property type="entry name" value="xseA"/>
    <property type="match status" value="1"/>
</dbReference>
<comment type="subunit">
    <text evidence="5">Heterooligomer composed of large and small subunits.</text>
</comment>